<dbReference type="GO" id="GO:0003677">
    <property type="term" value="F:DNA binding"/>
    <property type="evidence" value="ECO:0007669"/>
    <property type="project" value="UniProtKB-KW"/>
</dbReference>
<organism evidence="4 6">
    <name type="scientific">Methanobacterium formicicum</name>
    <dbReference type="NCBI Taxonomy" id="2162"/>
    <lineage>
        <taxon>Archaea</taxon>
        <taxon>Methanobacteriati</taxon>
        <taxon>Methanobacteriota</taxon>
        <taxon>Methanomada group</taxon>
        <taxon>Methanobacteria</taxon>
        <taxon>Methanobacteriales</taxon>
        <taxon>Methanobacteriaceae</taxon>
        <taxon>Methanobacterium</taxon>
    </lineage>
</organism>
<dbReference type="CDD" id="cd00093">
    <property type="entry name" value="HTH_XRE"/>
    <property type="match status" value="1"/>
</dbReference>
<dbReference type="PANTHER" id="PTHR46558:SF7">
    <property type="entry name" value="TRANSCRIPTIONAL REGULATOR"/>
    <property type="match status" value="1"/>
</dbReference>
<dbReference type="STRING" id="2162.BRM9_2313"/>
<dbReference type="EMBL" id="CP006933">
    <property type="protein sequence ID" value="AIS33113.1"/>
    <property type="molecule type" value="Genomic_DNA"/>
</dbReference>
<evidence type="ECO:0000259" key="3">
    <source>
        <dbReference type="PROSITE" id="PS50943"/>
    </source>
</evidence>
<dbReference type="EMBL" id="LN734822">
    <property type="protein sequence ID" value="CEL25962.1"/>
    <property type="molecule type" value="Genomic_DNA"/>
</dbReference>
<accession>A0A089ZJ72</accession>
<feature type="coiled-coil region" evidence="2">
    <location>
        <begin position="2"/>
        <end position="29"/>
    </location>
</feature>
<proteinExistence type="predicted"/>
<dbReference type="PROSITE" id="PS50943">
    <property type="entry name" value="HTH_CROC1"/>
    <property type="match status" value="1"/>
</dbReference>
<reference evidence="5" key="2">
    <citation type="submission" date="2014-09" db="EMBL/GenBank/DDBJ databases">
        <authorList>
            <person name="Bishop-Lilly K.A."/>
            <person name="Broomall S.M."/>
            <person name="Chain P.S."/>
            <person name="Chertkov O."/>
            <person name="Coyne S.R."/>
            <person name="Daligault H.E."/>
            <person name="Davenport K.W."/>
            <person name="Erkkila T."/>
            <person name="Frey K.G."/>
            <person name="Gibbons H.S."/>
            <person name="Gu W."/>
            <person name="Jaissle J."/>
            <person name="Johnson S.L."/>
            <person name="Koroleva G.I."/>
            <person name="Ladner J.T."/>
            <person name="Lo C.-C."/>
            <person name="Minogue T.D."/>
            <person name="Munk C."/>
            <person name="Palacios G.F."/>
            <person name="Redden C.L."/>
            <person name="Rosenzweig C.N."/>
            <person name="Scholz M.B."/>
            <person name="Teshima H."/>
            <person name="Xu Y."/>
        </authorList>
    </citation>
    <scope>NUCLEOTIDE SEQUENCE</scope>
    <source>
        <strain evidence="5">Mb9</strain>
    </source>
</reference>
<evidence type="ECO:0000313" key="4">
    <source>
        <dbReference type="EMBL" id="AIS33113.1"/>
    </source>
</evidence>
<gene>
    <name evidence="4" type="ORF">BRM9_2313</name>
    <name evidence="5" type="ORF">MB9_2351</name>
</gene>
<reference evidence="4" key="1">
    <citation type="submission" date="2013-12" db="EMBL/GenBank/DDBJ databases">
        <title>The complete genome sequence of Methanobacterium sp. BRM9.</title>
        <authorList>
            <consortium name="Pastoral Greenhouse Gas Research Consortium"/>
            <person name="Kelly W.J."/>
            <person name="Leahy S.C."/>
            <person name="Perry R."/>
            <person name="Li D."/>
            <person name="Altermann E."/>
            <person name="Lambie S.C."/>
            <person name="Attwood G.T."/>
        </authorList>
    </citation>
    <scope>NUCLEOTIDE SEQUENCE [LARGE SCALE GENOMIC DNA]</scope>
    <source>
        <strain evidence="4">BRM9</strain>
    </source>
</reference>
<dbReference type="Gene3D" id="1.10.260.40">
    <property type="entry name" value="lambda repressor-like DNA-binding domains"/>
    <property type="match status" value="1"/>
</dbReference>
<keyword evidence="7" id="KW-1185">Reference proteome</keyword>
<dbReference type="InterPro" id="IPR010982">
    <property type="entry name" value="Lambda_DNA-bd_dom_sf"/>
</dbReference>
<dbReference type="SUPFAM" id="SSF47413">
    <property type="entry name" value="lambda repressor-like DNA-binding domains"/>
    <property type="match status" value="1"/>
</dbReference>
<dbReference type="PATRIC" id="fig|2162.10.peg.2421"/>
<evidence type="ECO:0000313" key="5">
    <source>
        <dbReference type="EMBL" id="CEL25962.1"/>
    </source>
</evidence>
<keyword evidence="1" id="KW-0238">DNA-binding</keyword>
<dbReference type="SMART" id="SM00530">
    <property type="entry name" value="HTH_XRE"/>
    <property type="match status" value="1"/>
</dbReference>
<dbReference type="Pfam" id="PF01381">
    <property type="entry name" value="HTH_3"/>
    <property type="match status" value="1"/>
</dbReference>
<keyword evidence="2" id="KW-0175">Coiled coil</keyword>
<evidence type="ECO:0000313" key="7">
    <source>
        <dbReference type="Proteomes" id="UP000062768"/>
    </source>
</evidence>
<sequence length="71" mass="8431">MRKKMKTRIKEYRKELKMTQEELAEAVNVTRQTIIALEQGRYNPSLVLAYLITKALKKRYIEDVFLLDELG</sequence>
<evidence type="ECO:0000256" key="2">
    <source>
        <dbReference type="SAM" id="Coils"/>
    </source>
</evidence>
<dbReference type="AlphaFoldDB" id="A0A089ZJ72"/>
<evidence type="ECO:0000256" key="1">
    <source>
        <dbReference type="ARBA" id="ARBA00023125"/>
    </source>
</evidence>
<dbReference type="PANTHER" id="PTHR46558">
    <property type="entry name" value="TRACRIPTIONAL REGULATORY PROTEIN-RELATED-RELATED"/>
    <property type="match status" value="1"/>
</dbReference>
<dbReference type="KEGG" id="mfc:BRM9_2313"/>
<name>A0A089ZJ72_METFO</name>
<dbReference type="InterPro" id="IPR001387">
    <property type="entry name" value="Cro/C1-type_HTH"/>
</dbReference>
<dbReference type="Proteomes" id="UP000029661">
    <property type="component" value="Chromosome"/>
</dbReference>
<protein>
    <submittedName>
        <fullName evidence="4">HTH domain-containing protein</fullName>
    </submittedName>
</protein>
<evidence type="ECO:0000313" key="6">
    <source>
        <dbReference type="Proteomes" id="UP000029661"/>
    </source>
</evidence>
<feature type="domain" description="HTH cro/C1-type" evidence="3">
    <location>
        <begin position="9"/>
        <end position="70"/>
    </location>
</feature>
<dbReference type="Proteomes" id="UP000062768">
    <property type="component" value="Chromosome I"/>
</dbReference>